<dbReference type="Pfam" id="PF01266">
    <property type="entry name" value="DAO"/>
    <property type="match status" value="1"/>
</dbReference>
<dbReference type="Gene3D" id="3.50.50.60">
    <property type="entry name" value="FAD/NAD(P)-binding domain"/>
    <property type="match status" value="1"/>
</dbReference>
<dbReference type="InterPro" id="IPR031656">
    <property type="entry name" value="DAO_C"/>
</dbReference>
<keyword evidence="6" id="KW-0274">FAD</keyword>
<evidence type="ECO:0000256" key="9">
    <source>
        <dbReference type="ARBA" id="ARBA00023002"/>
    </source>
</evidence>
<evidence type="ECO:0000256" key="2">
    <source>
        <dbReference type="ARBA" id="ARBA00004745"/>
    </source>
</evidence>
<comment type="caution">
    <text evidence="11">The sequence shown here is derived from an EMBL/GenBank/DDBJ whole genome shotgun (WGS) entry which is preliminary data.</text>
</comment>
<gene>
    <name evidence="11" type="ORF">FCC1311_045122</name>
</gene>
<name>A0A2R5GDA5_9STRA</name>
<dbReference type="InParanoid" id="A0A2R5GDA5"/>
<dbReference type="Gene3D" id="1.10.8.870">
    <property type="entry name" value="Alpha-glycerophosphate oxidase, cap domain"/>
    <property type="match status" value="1"/>
</dbReference>
<dbReference type="GO" id="GO:0005509">
    <property type="term" value="F:calcium ion binding"/>
    <property type="evidence" value="ECO:0007669"/>
    <property type="project" value="InterPro"/>
</dbReference>
<evidence type="ECO:0000256" key="8">
    <source>
        <dbReference type="ARBA" id="ARBA00022946"/>
    </source>
</evidence>
<reference evidence="11 12" key="1">
    <citation type="submission" date="2017-12" db="EMBL/GenBank/DDBJ databases">
        <title>Sequencing, de novo assembly and annotation of complete genome of a new Thraustochytrid species, strain FCC1311.</title>
        <authorList>
            <person name="Sedici K."/>
            <person name="Godart F."/>
            <person name="Aiese Cigliano R."/>
            <person name="Sanseverino W."/>
            <person name="Barakat M."/>
            <person name="Ortet P."/>
            <person name="Marechal E."/>
            <person name="Cagnac O."/>
            <person name="Amato A."/>
        </authorList>
    </citation>
    <scope>NUCLEOTIDE SEQUENCE [LARGE SCALE GENOMIC DNA]</scope>
</reference>
<dbReference type="Pfam" id="PF16901">
    <property type="entry name" value="DAO_C"/>
    <property type="match status" value="1"/>
</dbReference>
<dbReference type="InterPro" id="IPR002048">
    <property type="entry name" value="EF_hand_dom"/>
</dbReference>
<dbReference type="InterPro" id="IPR011992">
    <property type="entry name" value="EF-hand-dom_pair"/>
</dbReference>
<dbReference type="SUPFAM" id="SSF54373">
    <property type="entry name" value="FAD-linked reductases, C-terminal domain"/>
    <property type="match status" value="1"/>
</dbReference>
<evidence type="ECO:0000256" key="5">
    <source>
        <dbReference type="ARBA" id="ARBA00022630"/>
    </source>
</evidence>
<dbReference type="GO" id="GO:0005739">
    <property type="term" value="C:mitochondrion"/>
    <property type="evidence" value="ECO:0007669"/>
    <property type="project" value="TreeGrafter"/>
</dbReference>
<protein>
    <recommendedName>
        <fullName evidence="4">glycerol-3-phosphate dehydrogenase</fullName>
        <ecNumber evidence="4">1.1.5.3</ecNumber>
    </recommendedName>
</protein>
<dbReference type="SUPFAM" id="SSF51905">
    <property type="entry name" value="FAD/NAD(P)-binding domain"/>
    <property type="match status" value="1"/>
</dbReference>
<evidence type="ECO:0000256" key="1">
    <source>
        <dbReference type="ARBA" id="ARBA00001974"/>
    </source>
</evidence>
<dbReference type="GO" id="GO:0006072">
    <property type="term" value="P:glycerol-3-phosphate metabolic process"/>
    <property type="evidence" value="ECO:0007669"/>
    <property type="project" value="InterPro"/>
</dbReference>
<dbReference type="Gene3D" id="1.10.238.10">
    <property type="entry name" value="EF-hand"/>
    <property type="match status" value="1"/>
</dbReference>
<dbReference type="InterPro" id="IPR006076">
    <property type="entry name" value="FAD-dep_OxRdtase"/>
</dbReference>
<evidence type="ECO:0000256" key="4">
    <source>
        <dbReference type="ARBA" id="ARBA00013029"/>
    </source>
</evidence>
<feature type="domain" description="EF-hand" evidence="10">
    <location>
        <begin position="610"/>
        <end position="645"/>
    </location>
</feature>
<dbReference type="OrthoDB" id="264015at2759"/>
<dbReference type="AlphaFoldDB" id="A0A2R5GDA5"/>
<dbReference type="GO" id="GO:0004368">
    <property type="term" value="F:glycerol-3-phosphate dehydrogenase (quinone) activity"/>
    <property type="evidence" value="ECO:0007669"/>
    <property type="project" value="UniProtKB-EC"/>
</dbReference>
<evidence type="ECO:0000313" key="11">
    <source>
        <dbReference type="EMBL" id="GBG28289.1"/>
    </source>
</evidence>
<evidence type="ECO:0000256" key="7">
    <source>
        <dbReference type="ARBA" id="ARBA00022837"/>
    </source>
</evidence>
<dbReference type="InterPro" id="IPR018247">
    <property type="entry name" value="EF_Hand_1_Ca_BS"/>
</dbReference>
<dbReference type="PANTHER" id="PTHR11985">
    <property type="entry name" value="GLYCEROL-3-PHOSPHATE DEHYDROGENASE"/>
    <property type="match status" value="1"/>
</dbReference>
<dbReference type="PROSITE" id="PS00018">
    <property type="entry name" value="EF_HAND_1"/>
    <property type="match status" value="1"/>
</dbReference>
<comment type="similarity">
    <text evidence="3">Belongs to the FAD-dependent glycerol-3-phosphate dehydrogenase family.</text>
</comment>
<dbReference type="EMBL" id="BEYU01000040">
    <property type="protein sequence ID" value="GBG28289.1"/>
    <property type="molecule type" value="Genomic_DNA"/>
</dbReference>
<comment type="pathway">
    <text evidence="2">Polyol metabolism; glycerol degradation.</text>
</comment>
<dbReference type="Proteomes" id="UP000241890">
    <property type="component" value="Unassembled WGS sequence"/>
</dbReference>
<keyword evidence="12" id="KW-1185">Reference proteome</keyword>
<comment type="cofactor">
    <cofactor evidence="1">
        <name>FAD</name>
        <dbReference type="ChEBI" id="CHEBI:57692"/>
    </cofactor>
</comment>
<keyword evidence="9" id="KW-0560">Oxidoreductase</keyword>
<organism evidence="11 12">
    <name type="scientific">Hondaea fermentalgiana</name>
    <dbReference type="NCBI Taxonomy" id="2315210"/>
    <lineage>
        <taxon>Eukaryota</taxon>
        <taxon>Sar</taxon>
        <taxon>Stramenopiles</taxon>
        <taxon>Bigyra</taxon>
        <taxon>Labyrinthulomycetes</taxon>
        <taxon>Thraustochytrida</taxon>
        <taxon>Thraustochytriidae</taxon>
        <taxon>Hondaea</taxon>
    </lineage>
</organism>
<dbReference type="Gene3D" id="3.30.9.10">
    <property type="entry name" value="D-Amino Acid Oxidase, subunit A, domain 2"/>
    <property type="match status" value="1"/>
</dbReference>
<dbReference type="EC" id="1.1.5.3" evidence="4"/>
<dbReference type="PRINTS" id="PR01001">
    <property type="entry name" value="FADG3PDH"/>
</dbReference>
<proteinExistence type="inferred from homology"/>
<sequence>MRASMATHAGADAGEKNKAVLTREDQVAALRKNEAFDVLVVGGGATGCATALDAASRGLSVALVERNDFSGETSSRSTKLIWAGVRYLGTAVASLLSRETLQNPVQSVKNFVGEIKMVMGAQRERRYFLETQPHLTNWIAIAVPIDRWISWPPPMGHPLFAAAGMLLPAVFKFYDSLCGFTCPPSYIMSTRRARERFPQLDSARMKYTQVFYEGQHNDARTCVAMAMTAAEQGATVANHVNVVEMLKEDPQDAQRVSGVRAMDNITGETFDIRAKKVVLAGGPFTDELRKLEDPDGAPAVRGAAGTHLVLPGYLSSPEMGLLDINTSDGRFLFFLPWQGSTVVGTTDRKGTPSSTPAPPEEEIEWILNEVKKYLSPHLRVRRSDVLSAWRGWRPLAVDPHAPPGAPASRDHTISVNPESKVIFLVGGKWTTSREMAEDVVDRVLKEAPELAKRAGPCKTTMIPFIGGEGYEENLFVQLIQTYSISEDVARHLARTYGVRAWDVCKLVRPTSKGWPRFGVPIVENYPYLEAEIEYAVRNEYARTVRDMLSIRTRLAYLNSDAAKFAAPKVADIMADLLDWTSEEKQEQLDDARSFLSEFGGSHPAQTEPRRPLQDLPALFKSLDHDGSGFVDQIEMQNAAKVLGFSPATPEELLELFRKIPGAETGRIYEKDFVEFWNANLEKEQILQALDKELKLSLSKLNEQGESSSSSGVMFG</sequence>
<dbReference type="InterPro" id="IPR036188">
    <property type="entry name" value="FAD/NAD-bd_sf"/>
</dbReference>
<dbReference type="PROSITE" id="PS50222">
    <property type="entry name" value="EF_HAND_2"/>
    <property type="match status" value="1"/>
</dbReference>
<evidence type="ECO:0000259" key="10">
    <source>
        <dbReference type="PROSITE" id="PS50222"/>
    </source>
</evidence>
<accession>A0A2R5GDA5</accession>
<keyword evidence="5" id="KW-0285">Flavoprotein</keyword>
<dbReference type="InterPro" id="IPR000447">
    <property type="entry name" value="G3P_DH_FAD-dep"/>
</dbReference>
<keyword evidence="7" id="KW-0106">Calcium</keyword>
<dbReference type="SUPFAM" id="SSF47473">
    <property type="entry name" value="EF-hand"/>
    <property type="match status" value="1"/>
</dbReference>
<dbReference type="InterPro" id="IPR038299">
    <property type="entry name" value="DAO_C_sf"/>
</dbReference>
<evidence type="ECO:0000256" key="3">
    <source>
        <dbReference type="ARBA" id="ARBA00007330"/>
    </source>
</evidence>
<evidence type="ECO:0000313" key="12">
    <source>
        <dbReference type="Proteomes" id="UP000241890"/>
    </source>
</evidence>
<evidence type="ECO:0000256" key="6">
    <source>
        <dbReference type="ARBA" id="ARBA00022827"/>
    </source>
</evidence>
<dbReference type="PANTHER" id="PTHR11985:SF15">
    <property type="entry name" value="GLYCEROL-3-PHOSPHATE DEHYDROGENASE, MITOCHONDRIAL"/>
    <property type="match status" value="1"/>
</dbReference>
<keyword evidence="8" id="KW-0809">Transit peptide</keyword>